<feature type="region of interest" description="Disordered" evidence="1">
    <location>
        <begin position="14"/>
        <end position="58"/>
    </location>
</feature>
<dbReference type="AlphaFoldDB" id="A0A3P6TKK7"/>
<evidence type="ECO:0000256" key="1">
    <source>
        <dbReference type="SAM" id="MobiDB-lite"/>
    </source>
</evidence>
<protein>
    <submittedName>
        <fullName evidence="2">Uncharacterized protein</fullName>
    </submittedName>
</protein>
<reference evidence="2 3" key="1">
    <citation type="submission" date="2018-11" db="EMBL/GenBank/DDBJ databases">
        <authorList>
            <consortium name="Pathogen Informatics"/>
        </authorList>
    </citation>
    <scope>NUCLEOTIDE SEQUENCE [LARGE SCALE GENOMIC DNA]</scope>
</reference>
<keyword evidence="3" id="KW-1185">Reference proteome</keyword>
<sequence>MFCRVLDDSDAWTKKKKGRANSSLTVTGEEADESTVDDASPVAEGSDDTSPTCHASTSIPDSLTPEQRIIYENPRTGIFRLKKMLATRWLNDLRQQNNRSNNFNEKYKDMLLLTGNYSLCRPGDSKQREGSTADATCKKEEMENELAINGDAESEDESGLICAEMKGLWKEHSEE</sequence>
<dbReference type="OrthoDB" id="5824084at2759"/>
<feature type="compositionally biased region" description="Polar residues" evidence="1">
    <location>
        <begin position="48"/>
        <end position="58"/>
    </location>
</feature>
<proteinExistence type="predicted"/>
<name>A0A3P6TKK7_CYLGO</name>
<evidence type="ECO:0000313" key="3">
    <source>
        <dbReference type="Proteomes" id="UP000271889"/>
    </source>
</evidence>
<dbReference type="EMBL" id="UYRV01031307">
    <property type="protein sequence ID" value="VDK85717.1"/>
    <property type="molecule type" value="Genomic_DNA"/>
</dbReference>
<evidence type="ECO:0000313" key="2">
    <source>
        <dbReference type="EMBL" id="VDK85717.1"/>
    </source>
</evidence>
<feature type="non-terminal residue" evidence="2">
    <location>
        <position position="175"/>
    </location>
</feature>
<organism evidence="2 3">
    <name type="scientific">Cylicostephanus goldi</name>
    <name type="common">Nematode worm</name>
    <dbReference type="NCBI Taxonomy" id="71465"/>
    <lineage>
        <taxon>Eukaryota</taxon>
        <taxon>Metazoa</taxon>
        <taxon>Ecdysozoa</taxon>
        <taxon>Nematoda</taxon>
        <taxon>Chromadorea</taxon>
        <taxon>Rhabditida</taxon>
        <taxon>Rhabditina</taxon>
        <taxon>Rhabditomorpha</taxon>
        <taxon>Strongyloidea</taxon>
        <taxon>Strongylidae</taxon>
        <taxon>Cylicostephanus</taxon>
    </lineage>
</organism>
<accession>A0A3P6TKK7</accession>
<feature type="region of interest" description="Disordered" evidence="1">
    <location>
        <begin position="123"/>
        <end position="158"/>
    </location>
</feature>
<dbReference type="Proteomes" id="UP000271889">
    <property type="component" value="Unassembled WGS sequence"/>
</dbReference>
<gene>
    <name evidence="2" type="ORF">CGOC_LOCUS8495</name>
</gene>
<feature type="compositionally biased region" description="Basic and acidic residues" evidence="1">
    <location>
        <begin position="123"/>
        <end position="141"/>
    </location>
</feature>